<dbReference type="Gene3D" id="1.10.1060.10">
    <property type="entry name" value="Alpha-helical ferredoxin"/>
    <property type="match status" value="1"/>
</dbReference>
<feature type="domain" description="4Fe-4S ferredoxin-type" evidence="4">
    <location>
        <begin position="550"/>
        <end position="579"/>
    </location>
</feature>
<dbReference type="GO" id="GO:0051536">
    <property type="term" value="F:iron-sulfur cluster binding"/>
    <property type="evidence" value="ECO:0007669"/>
    <property type="project" value="UniProtKB-KW"/>
</dbReference>
<dbReference type="InterPro" id="IPR017896">
    <property type="entry name" value="4Fe4S_Fe-S-bd"/>
</dbReference>
<evidence type="ECO:0000313" key="6">
    <source>
        <dbReference type="EMBL" id="VFK70912.1"/>
    </source>
</evidence>
<gene>
    <name evidence="5" type="ORF">BECKUNK1418G_GA0071005_103715</name>
    <name evidence="6" type="ORF">BECKUNK1418H_GA0071006_104216</name>
</gene>
<dbReference type="InterPro" id="IPR023753">
    <property type="entry name" value="FAD/NAD-binding_dom"/>
</dbReference>
<dbReference type="InterPro" id="IPR028261">
    <property type="entry name" value="DPD_II"/>
</dbReference>
<protein>
    <submittedName>
        <fullName evidence="5">NADPH-dependent glutamate synthase beta chain</fullName>
    </submittedName>
</protein>
<dbReference type="Gene3D" id="3.50.50.60">
    <property type="entry name" value="FAD/NAD(P)-binding domain"/>
    <property type="match status" value="2"/>
</dbReference>
<dbReference type="EMBL" id="CAADFZ010000037">
    <property type="protein sequence ID" value="VFK63804.1"/>
    <property type="molecule type" value="Genomic_DNA"/>
</dbReference>
<evidence type="ECO:0000256" key="3">
    <source>
        <dbReference type="ARBA" id="ARBA00023014"/>
    </source>
</evidence>
<evidence type="ECO:0000313" key="5">
    <source>
        <dbReference type="EMBL" id="VFK63804.1"/>
    </source>
</evidence>
<dbReference type="NCBIfam" id="NF009410">
    <property type="entry name" value="PRK12771.1"/>
    <property type="match status" value="1"/>
</dbReference>
<evidence type="ECO:0000256" key="2">
    <source>
        <dbReference type="ARBA" id="ARBA00023004"/>
    </source>
</evidence>
<accession>A0A451ACS3</accession>
<dbReference type="InterPro" id="IPR009051">
    <property type="entry name" value="Helical_ferredxn"/>
</dbReference>
<dbReference type="PANTHER" id="PTHR42783">
    <property type="entry name" value="GLUTAMATE SYNTHASE [NADPH] SMALL CHAIN"/>
    <property type="match status" value="1"/>
</dbReference>
<evidence type="ECO:0000259" key="4">
    <source>
        <dbReference type="PROSITE" id="PS51379"/>
    </source>
</evidence>
<dbReference type="InterPro" id="IPR036188">
    <property type="entry name" value="FAD/NAD-bd_sf"/>
</dbReference>
<dbReference type="Pfam" id="PF14691">
    <property type="entry name" value="Fer4_20"/>
    <property type="match status" value="1"/>
</dbReference>
<keyword evidence="1" id="KW-0479">Metal-binding</keyword>
<reference evidence="5" key="1">
    <citation type="submission" date="2019-02" db="EMBL/GenBank/DDBJ databases">
        <authorList>
            <person name="Gruber-Vodicka R. H."/>
            <person name="Seah K. B. B."/>
        </authorList>
    </citation>
    <scope>NUCLEOTIDE SEQUENCE</scope>
    <source>
        <strain evidence="6">BECK_BY19</strain>
        <strain evidence="5">BECK_BY8</strain>
    </source>
</reference>
<dbReference type="PROSITE" id="PS00198">
    <property type="entry name" value="4FE4S_FER_1"/>
    <property type="match status" value="1"/>
</dbReference>
<dbReference type="SUPFAM" id="SSF46548">
    <property type="entry name" value="alpha-helical ferredoxin"/>
    <property type="match status" value="2"/>
</dbReference>
<dbReference type="PRINTS" id="PR00469">
    <property type="entry name" value="PNDRDTASEII"/>
</dbReference>
<dbReference type="Gene3D" id="3.30.70.3270">
    <property type="match status" value="1"/>
</dbReference>
<name>A0A451ACS3_9GAMM</name>
<dbReference type="AlphaFoldDB" id="A0A451ACS3"/>
<proteinExistence type="predicted"/>
<dbReference type="PRINTS" id="PR00368">
    <property type="entry name" value="FADPNR"/>
</dbReference>
<dbReference type="PANTHER" id="PTHR42783:SF3">
    <property type="entry name" value="GLUTAMATE SYNTHASE [NADPH] SMALL CHAIN-RELATED"/>
    <property type="match status" value="1"/>
</dbReference>
<evidence type="ECO:0000256" key="1">
    <source>
        <dbReference type="ARBA" id="ARBA00022723"/>
    </source>
</evidence>
<dbReference type="GO" id="GO:0046872">
    <property type="term" value="F:metal ion binding"/>
    <property type="evidence" value="ECO:0007669"/>
    <property type="project" value="UniProtKB-KW"/>
</dbReference>
<dbReference type="GO" id="GO:0016491">
    <property type="term" value="F:oxidoreductase activity"/>
    <property type="evidence" value="ECO:0007669"/>
    <property type="project" value="InterPro"/>
</dbReference>
<dbReference type="InterPro" id="IPR017900">
    <property type="entry name" value="4Fe4S_Fe_S_CS"/>
</dbReference>
<dbReference type="SUPFAM" id="SSF51971">
    <property type="entry name" value="Nucleotide-binding domain"/>
    <property type="match status" value="1"/>
</dbReference>
<keyword evidence="3" id="KW-0411">Iron-sulfur</keyword>
<organism evidence="5">
    <name type="scientific">Candidatus Kentrum sp. UNK</name>
    <dbReference type="NCBI Taxonomy" id="2126344"/>
    <lineage>
        <taxon>Bacteria</taxon>
        <taxon>Pseudomonadati</taxon>
        <taxon>Pseudomonadota</taxon>
        <taxon>Gammaproteobacteria</taxon>
        <taxon>Candidatus Kentrum</taxon>
    </lineage>
</organism>
<dbReference type="Pfam" id="PF07992">
    <property type="entry name" value="Pyr_redox_2"/>
    <property type="match status" value="1"/>
</dbReference>
<keyword evidence="2" id="KW-0408">Iron</keyword>
<dbReference type="PROSITE" id="PS51379">
    <property type="entry name" value="4FE4S_FER_2"/>
    <property type="match status" value="1"/>
</dbReference>
<sequence length="587" mass="65711">MVDARSDPPYGPESGLLFHSKRGRNIMIDKRHDITRPPDLAHEQFSGPQRTQHPVYVDLLPPCNHACPAGENIQAWLALVQQGQFKEAWESIMLDNPLPAVHGRVCYHPCEKACNRSRLDATVNVHAVERFLGDQAIRNSWRVKLPEESSGKRVLVVGAGPSGLSAAYHLRRMGHAVEIHEAGPIAGGMMHFGIPKYRLPRHVLDMEIKRIEDLGVKIVLNRKVDDLLAEKEAGEFDAVFIAIGAHLSRRTEIPQQDAGKILDAVSFLKSVENGEDLKLGRRVAIYGGGNTAMDAARTAKRLGVEEALIIYRRDREHMPAHEFEAEEAEEEGVKIHWLRTIKDIDRNRLKVEIMRIDEKGRPQPTGEFEELQADSLILALGQETDTNFLRNMPELAFQEDGTLIVDNNLMTGHPGIFAGGDMVPSERTVTVGVGHGKKAARHIDAWLRGETYAKPRNHEMASFDKLHVWYFTDSAQRFEGHIDLKHRQTSFDEVVDGLKRQDALYEARRCLSCGNCFECDGCYGACPDHAVIRYLDEEVAITEAETGEHRRYAFNYDLCSGCAVCFEQCPCHAIEIIPEAGVVSEAA</sequence>
<dbReference type="EMBL" id="CAADGD010000042">
    <property type="protein sequence ID" value="VFK70912.1"/>
    <property type="molecule type" value="Genomic_DNA"/>
</dbReference>